<protein>
    <submittedName>
        <fullName evidence="1">Uncharacterized protein</fullName>
    </submittedName>
</protein>
<name>A0A0A9GXT5_ARUDO</name>
<dbReference type="AlphaFoldDB" id="A0A0A9GXT5"/>
<proteinExistence type="predicted"/>
<sequence>MLVERKGKKKKRIVIAKNGVLEERSYFAFFFTS</sequence>
<accession>A0A0A9GXT5</accession>
<reference evidence="1" key="2">
    <citation type="journal article" date="2015" name="Data Brief">
        <title>Shoot transcriptome of the giant reed, Arundo donax.</title>
        <authorList>
            <person name="Barrero R.A."/>
            <person name="Guerrero F.D."/>
            <person name="Moolhuijzen P."/>
            <person name="Goolsby J.A."/>
            <person name="Tidwell J."/>
            <person name="Bellgard S.E."/>
            <person name="Bellgard M.I."/>
        </authorList>
    </citation>
    <scope>NUCLEOTIDE SEQUENCE</scope>
    <source>
        <tissue evidence="1">Shoot tissue taken approximately 20 cm above the soil surface</tissue>
    </source>
</reference>
<evidence type="ECO:0000313" key="1">
    <source>
        <dbReference type="EMBL" id="JAE28354.1"/>
    </source>
</evidence>
<dbReference type="EMBL" id="GBRH01169542">
    <property type="protein sequence ID" value="JAE28354.1"/>
    <property type="molecule type" value="Transcribed_RNA"/>
</dbReference>
<organism evidence="1">
    <name type="scientific">Arundo donax</name>
    <name type="common">Giant reed</name>
    <name type="synonym">Donax arundinaceus</name>
    <dbReference type="NCBI Taxonomy" id="35708"/>
    <lineage>
        <taxon>Eukaryota</taxon>
        <taxon>Viridiplantae</taxon>
        <taxon>Streptophyta</taxon>
        <taxon>Embryophyta</taxon>
        <taxon>Tracheophyta</taxon>
        <taxon>Spermatophyta</taxon>
        <taxon>Magnoliopsida</taxon>
        <taxon>Liliopsida</taxon>
        <taxon>Poales</taxon>
        <taxon>Poaceae</taxon>
        <taxon>PACMAD clade</taxon>
        <taxon>Arundinoideae</taxon>
        <taxon>Arundineae</taxon>
        <taxon>Arundo</taxon>
    </lineage>
</organism>
<reference evidence="1" key="1">
    <citation type="submission" date="2014-09" db="EMBL/GenBank/DDBJ databases">
        <authorList>
            <person name="Magalhaes I.L.F."/>
            <person name="Oliveira U."/>
            <person name="Santos F.R."/>
            <person name="Vidigal T.H.D.A."/>
            <person name="Brescovit A.D."/>
            <person name="Santos A.J."/>
        </authorList>
    </citation>
    <scope>NUCLEOTIDE SEQUENCE</scope>
    <source>
        <tissue evidence="1">Shoot tissue taken approximately 20 cm above the soil surface</tissue>
    </source>
</reference>